<dbReference type="AlphaFoldDB" id="A0AAV3ZBD3"/>
<sequence>MTDTVRCSGVANNEMNRFLDIIVYGTSATFHVFGPASHRNHVGIFSSSISLRWGVGGTVVSKFALRSALTLLSRVRTPPPAPWPDGGPESLRSPCCGLAIRQSTLRMTKKKKQPTELQKCYSLIYHGQCTLSPELQHSVN</sequence>
<proteinExistence type="predicted"/>
<comment type="caution">
    <text evidence="1">The sequence shown here is derived from an EMBL/GenBank/DDBJ whole genome shotgun (WGS) entry which is preliminary data.</text>
</comment>
<protein>
    <submittedName>
        <fullName evidence="1">Uncharacterized protein</fullName>
    </submittedName>
</protein>
<evidence type="ECO:0000313" key="1">
    <source>
        <dbReference type="EMBL" id="GFN91732.1"/>
    </source>
</evidence>
<organism evidence="1 2">
    <name type="scientific">Plakobranchus ocellatus</name>
    <dbReference type="NCBI Taxonomy" id="259542"/>
    <lineage>
        <taxon>Eukaryota</taxon>
        <taxon>Metazoa</taxon>
        <taxon>Spiralia</taxon>
        <taxon>Lophotrochozoa</taxon>
        <taxon>Mollusca</taxon>
        <taxon>Gastropoda</taxon>
        <taxon>Heterobranchia</taxon>
        <taxon>Euthyneura</taxon>
        <taxon>Panpulmonata</taxon>
        <taxon>Sacoglossa</taxon>
        <taxon>Placobranchoidea</taxon>
        <taxon>Plakobranchidae</taxon>
        <taxon>Plakobranchus</taxon>
    </lineage>
</organism>
<dbReference type="Proteomes" id="UP000735302">
    <property type="component" value="Unassembled WGS sequence"/>
</dbReference>
<gene>
    <name evidence="1" type="ORF">PoB_001823800</name>
</gene>
<keyword evidence="2" id="KW-1185">Reference proteome</keyword>
<dbReference type="EMBL" id="BLXT01002163">
    <property type="protein sequence ID" value="GFN91732.1"/>
    <property type="molecule type" value="Genomic_DNA"/>
</dbReference>
<accession>A0AAV3ZBD3</accession>
<reference evidence="1 2" key="1">
    <citation type="journal article" date="2021" name="Elife">
        <title>Chloroplast acquisition without the gene transfer in kleptoplastic sea slugs, Plakobranchus ocellatus.</title>
        <authorList>
            <person name="Maeda T."/>
            <person name="Takahashi S."/>
            <person name="Yoshida T."/>
            <person name="Shimamura S."/>
            <person name="Takaki Y."/>
            <person name="Nagai Y."/>
            <person name="Toyoda A."/>
            <person name="Suzuki Y."/>
            <person name="Arimoto A."/>
            <person name="Ishii H."/>
            <person name="Satoh N."/>
            <person name="Nishiyama T."/>
            <person name="Hasebe M."/>
            <person name="Maruyama T."/>
            <person name="Minagawa J."/>
            <person name="Obokata J."/>
            <person name="Shigenobu S."/>
        </authorList>
    </citation>
    <scope>NUCLEOTIDE SEQUENCE [LARGE SCALE GENOMIC DNA]</scope>
</reference>
<evidence type="ECO:0000313" key="2">
    <source>
        <dbReference type="Proteomes" id="UP000735302"/>
    </source>
</evidence>
<name>A0AAV3ZBD3_9GAST</name>